<sequence length="386" mass="41399">MLPSKSSQCVGIIIAATLFLWGCNESDSPATSATGGMQMPPPEVLVEVVKPRHLVVKTTLPGRVQALRTAEVRARVEGIIQERLFTEGSEVEAKQLLFQIDPATLQADLDAAEAQLARAEADLTQATLKQKRFANLLNKKAVSQQQYDEAFAIAKQAEADVASAKAAVARASIDLQYASVRAPITGRIGRALVTEGALVGKSEATHLATIEQLDPLYVNFTQSSNALLRLRQGNAGRDLAVQDPKVSVLLEDGSSYPHPGKLLFSEMTVDPGTGEILLRAQLPNPDRLLLPGMFVRVSLDQAEYKQALTVSQKALIRSNQGDMVMSVLADGKVVPLPVKTDRAQGDRWIIRSGLQGGEQIIIEGLQKAKPGATVKAIVADTDAEGE</sequence>
<dbReference type="PANTHER" id="PTHR30158">
    <property type="entry name" value="ACRA/E-RELATED COMPONENT OF DRUG EFFLUX TRANSPORTER"/>
    <property type="match status" value="1"/>
</dbReference>
<evidence type="ECO:0000259" key="7">
    <source>
        <dbReference type="Pfam" id="PF25967"/>
    </source>
</evidence>
<dbReference type="Pfam" id="PF25944">
    <property type="entry name" value="Beta-barrel_RND"/>
    <property type="match status" value="1"/>
</dbReference>
<dbReference type="Gene3D" id="2.40.420.20">
    <property type="match status" value="1"/>
</dbReference>
<evidence type="ECO:0000256" key="3">
    <source>
        <dbReference type="ARBA" id="ARBA00023054"/>
    </source>
</evidence>
<protein>
    <recommendedName>
        <fullName evidence="10">Efflux transporter periplasmic adaptor subunit</fullName>
    </recommendedName>
</protein>
<dbReference type="Pfam" id="PF25917">
    <property type="entry name" value="BSH_RND"/>
    <property type="match status" value="1"/>
</dbReference>
<evidence type="ECO:0000256" key="1">
    <source>
        <dbReference type="ARBA" id="ARBA00004519"/>
    </source>
</evidence>
<evidence type="ECO:0000259" key="4">
    <source>
        <dbReference type="Pfam" id="PF25876"/>
    </source>
</evidence>
<dbReference type="InterPro" id="IPR058626">
    <property type="entry name" value="MdtA-like_b-barrel"/>
</dbReference>
<evidence type="ECO:0008006" key="10">
    <source>
        <dbReference type="Google" id="ProtNLM"/>
    </source>
</evidence>
<dbReference type="AlphaFoldDB" id="A0A2K9LLY0"/>
<dbReference type="PANTHER" id="PTHR30158:SF3">
    <property type="entry name" value="MULTIDRUG EFFLUX PUMP SUBUNIT ACRA-RELATED"/>
    <property type="match status" value="1"/>
</dbReference>
<dbReference type="OrthoDB" id="9800613at2"/>
<comment type="subcellular location">
    <subcellularLocation>
        <location evidence="1">Cell inner membrane</location>
        <topology evidence="1">Lipid-anchor</topology>
    </subcellularLocation>
</comment>
<proteinExistence type="inferred from homology"/>
<reference evidence="9" key="1">
    <citation type="submission" date="2017-08" db="EMBL/GenBank/DDBJ databases">
        <title>Direct submision.</title>
        <authorList>
            <person name="Kim S.-J."/>
            <person name="Rhee S.-K."/>
        </authorList>
    </citation>
    <scope>NUCLEOTIDE SEQUENCE [LARGE SCALE GENOMIC DNA]</scope>
    <source>
        <strain evidence="9">GI5</strain>
    </source>
</reference>
<evidence type="ECO:0000313" key="9">
    <source>
        <dbReference type="Proteomes" id="UP000235116"/>
    </source>
</evidence>
<dbReference type="InterPro" id="IPR006143">
    <property type="entry name" value="RND_pump_MFP"/>
</dbReference>
<dbReference type="SUPFAM" id="SSF111369">
    <property type="entry name" value="HlyD-like secretion proteins"/>
    <property type="match status" value="1"/>
</dbReference>
<dbReference type="Gene3D" id="2.40.30.170">
    <property type="match status" value="1"/>
</dbReference>
<dbReference type="InterPro" id="IPR058627">
    <property type="entry name" value="MdtA-like_C"/>
</dbReference>
<dbReference type="Gene3D" id="2.40.50.100">
    <property type="match status" value="1"/>
</dbReference>
<dbReference type="EMBL" id="CP022684">
    <property type="protein sequence ID" value="AUM13181.1"/>
    <property type="molecule type" value="Genomic_DNA"/>
</dbReference>
<dbReference type="InterPro" id="IPR058625">
    <property type="entry name" value="MdtA-like_BSH"/>
</dbReference>
<dbReference type="NCBIfam" id="TIGR01730">
    <property type="entry name" value="RND_mfp"/>
    <property type="match status" value="1"/>
</dbReference>
<evidence type="ECO:0000256" key="2">
    <source>
        <dbReference type="ARBA" id="ARBA00009477"/>
    </source>
</evidence>
<feature type="domain" description="Multidrug resistance protein MdtA-like barrel-sandwich hybrid" evidence="5">
    <location>
        <begin position="68"/>
        <end position="210"/>
    </location>
</feature>
<dbReference type="Proteomes" id="UP000235116">
    <property type="component" value="Chromosome"/>
</dbReference>
<dbReference type="GO" id="GO:0005886">
    <property type="term" value="C:plasma membrane"/>
    <property type="evidence" value="ECO:0007669"/>
    <property type="project" value="UniProtKB-SubCell"/>
</dbReference>
<evidence type="ECO:0000313" key="8">
    <source>
        <dbReference type="EMBL" id="AUM13181.1"/>
    </source>
</evidence>
<comment type="similarity">
    <text evidence="2">Belongs to the membrane fusion protein (MFP) (TC 8.A.1) family.</text>
</comment>
<name>A0A2K9LLY0_9GAMM</name>
<dbReference type="Pfam" id="PF25876">
    <property type="entry name" value="HH_MFP_RND"/>
    <property type="match status" value="1"/>
</dbReference>
<dbReference type="KEGG" id="kak:Kalk_12410"/>
<evidence type="ECO:0000259" key="6">
    <source>
        <dbReference type="Pfam" id="PF25944"/>
    </source>
</evidence>
<feature type="domain" description="Multidrug resistance protein MdtA-like C-terminal permuted SH3" evidence="7">
    <location>
        <begin position="306"/>
        <end position="367"/>
    </location>
</feature>
<dbReference type="GO" id="GO:0022857">
    <property type="term" value="F:transmembrane transporter activity"/>
    <property type="evidence" value="ECO:0007669"/>
    <property type="project" value="InterPro"/>
</dbReference>
<dbReference type="GO" id="GO:0046677">
    <property type="term" value="P:response to antibiotic"/>
    <property type="evidence" value="ECO:0007669"/>
    <property type="project" value="TreeGrafter"/>
</dbReference>
<dbReference type="FunFam" id="2.40.420.20:FF:000001">
    <property type="entry name" value="Efflux RND transporter periplasmic adaptor subunit"/>
    <property type="match status" value="1"/>
</dbReference>
<feature type="domain" description="Multidrug resistance protein MdtA-like alpha-helical hairpin" evidence="4">
    <location>
        <begin position="109"/>
        <end position="178"/>
    </location>
</feature>
<dbReference type="InterPro" id="IPR058624">
    <property type="entry name" value="MdtA-like_HH"/>
</dbReference>
<evidence type="ECO:0000259" key="5">
    <source>
        <dbReference type="Pfam" id="PF25917"/>
    </source>
</evidence>
<accession>A0A2K9LLY0</accession>
<organism evidence="8 9">
    <name type="scientific">Ketobacter alkanivorans</name>
    <dbReference type="NCBI Taxonomy" id="1917421"/>
    <lineage>
        <taxon>Bacteria</taxon>
        <taxon>Pseudomonadati</taxon>
        <taxon>Pseudomonadota</taxon>
        <taxon>Gammaproteobacteria</taxon>
        <taxon>Pseudomonadales</taxon>
        <taxon>Ketobacteraceae</taxon>
        <taxon>Ketobacter</taxon>
    </lineage>
</organism>
<dbReference type="Gene3D" id="1.10.287.470">
    <property type="entry name" value="Helix hairpin bin"/>
    <property type="match status" value="1"/>
</dbReference>
<gene>
    <name evidence="8" type="ORF">Kalk_12410</name>
</gene>
<dbReference type="Pfam" id="PF25967">
    <property type="entry name" value="RND-MFP_C"/>
    <property type="match status" value="1"/>
</dbReference>
<keyword evidence="3" id="KW-0175">Coiled coil</keyword>
<feature type="domain" description="Multidrug resistance protein MdtA-like beta-barrel" evidence="6">
    <location>
        <begin position="215"/>
        <end position="301"/>
    </location>
</feature>
<keyword evidence="9" id="KW-1185">Reference proteome</keyword>